<name>A0AAN7ATE2_9PEZI</name>
<dbReference type="InterPro" id="IPR010730">
    <property type="entry name" value="HET"/>
</dbReference>
<dbReference type="Pfam" id="PF06985">
    <property type="entry name" value="HET"/>
    <property type="match status" value="1"/>
</dbReference>
<evidence type="ECO:0000313" key="3">
    <source>
        <dbReference type="Proteomes" id="UP001303160"/>
    </source>
</evidence>
<dbReference type="EMBL" id="MU863975">
    <property type="protein sequence ID" value="KAK4196855.1"/>
    <property type="molecule type" value="Genomic_DNA"/>
</dbReference>
<comment type="caution">
    <text evidence="2">The sequence shown here is derived from an EMBL/GenBank/DDBJ whole genome shotgun (WGS) entry which is preliminary data.</text>
</comment>
<organism evidence="2 3">
    <name type="scientific">Triangularia verruculosa</name>
    <dbReference type="NCBI Taxonomy" id="2587418"/>
    <lineage>
        <taxon>Eukaryota</taxon>
        <taxon>Fungi</taxon>
        <taxon>Dikarya</taxon>
        <taxon>Ascomycota</taxon>
        <taxon>Pezizomycotina</taxon>
        <taxon>Sordariomycetes</taxon>
        <taxon>Sordariomycetidae</taxon>
        <taxon>Sordariales</taxon>
        <taxon>Podosporaceae</taxon>
        <taxon>Triangularia</taxon>
    </lineage>
</organism>
<reference evidence="2" key="1">
    <citation type="journal article" date="2023" name="Mol. Phylogenet. Evol.">
        <title>Genome-scale phylogeny and comparative genomics of the fungal order Sordariales.</title>
        <authorList>
            <person name="Hensen N."/>
            <person name="Bonometti L."/>
            <person name="Westerberg I."/>
            <person name="Brannstrom I.O."/>
            <person name="Guillou S."/>
            <person name="Cros-Aarteil S."/>
            <person name="Calhoun S."/>
            <person name="Haridas S."/>
            <person name="Kuo A."/>
            <person name="Mondo S."/>
            <person name="Pangilinan J."/>
            <person name="Riley R."/>
            <person name="LaButti K."/>
            <person name="Andreopoulos B."/>
            <person name="Lipzen A."/>
            <person name="Chen C."/>
            <person name="Yan M."/>
            <person name="Daum C."/>
            <person name="Ng V."/>
            <person name="Clum A."/>
            <person name="Steindorff A."/>
            <person name="Ohm R.A."/>
            <person name="Martin F."/>
            <person name="Silar P."/>
            <person name="Natvig D.O."/>
            <person name="Lalanne C."/>
            <person name="Gautier V."/>
            <person name="Ament-Velasquez S.L."/>
            <person name="Kruys A."/>
            <person name="Hutchinson M.I."/>
            <person name="Powell A.J."/>
            <person name="Barry K."/>
            <person name="Miller A.N."/>
            <person name="Grigoriev I.V."/>
            <person name="Debuchy R."/>
            <person name="Gladieux P."/>
            <person name="Hiltunen Thoren M."/>
            <person name="Johannesson H."/>
        </authorList>
    </citation>
    <scope>NUCLEOTIDE SEQUENCE</scope>
    <source>
        <strain evidence="2">CBS 315.58</strain>
    </source>
</reference>
<gene>
    <name evidence="2" type="ORF">QBC40DRAFT_312577</name>
</gene>
<reference evidence="2" key="2">
    <citation type="submission" date="2023-05" db="EMBL/GenBank/DDBJ databases">
        <authorList>
            <consortium name="Lawrence Berkeley National Laboratory"/>
            <person name="Steindorff A."/>
            <person name="Hensen N."/>
            <person name="Bonometti L."/>
            <person name="Westerberg I."/>
            <person name="Brannstrom I.O."/>
            <person name="Guillou S."/>
            <person name="Cros-Aarteil S."/>
            <person name="Calhoun S."/>
            <person name="Haridas S."/>
            <person name="Kuo A."/>
            <person name="Mondo S."/>
            <person name="Pangilinan J."/>
            <person name="Riley R."/>
            <person name="Labutti K."/>
            <person name="Andreopoulos B."/>
            <person name="Lipzen A."/>
            <person name="Chen C."/>
            <person name="Yanf M."/>
            <person name="Daum C."/>
            <person name="Ng V."/>
            <person name="Clum A."/>
            <person name="Ohm R."/>
            <person name="Martin F."/>
            <person name="Silar P."/>
            <person name="Natvig D."/>
            <person name="Lalanne C."/>
            <person name="Gautier V."/>
            <person name="Ament-Velasquez S.L."/>
            <person name="Kruys A."/>
            <person name="Hutchinson M.I."/>
            <person name="Powell A.J."/>
            <person name="Barry K."/>
            <person name="Miller A.N."/>
            <person name="Grigoriev I.V."/>
            <person name="Debuchy R."/>
            <person name="Gladieux P."/>
            <person name="Thoren M.H."/>
            <person name="Johannesson H."/>
        </authorList>
    </citation>
    <scope>NUCLEOTIDE SEQUENCE</scope>
    <source>
        <strain evidence="2">CBS 315.58</strain>
    </source>
</reference>
<dbReference type="AlphaFoldDB" id="A0AAN7ATE2"/>
<dbReference type="Proteomes" id="UP001303160">
    <property type="component" value="Unassembled WGS sequence"/>
</dbReference>
<protein>
    <submittedName>
        <fullName evidence="2">Heterokaryon incompatibility protein-domain-containing protein</fullName>
    </submittedName>
</protein>
<proteinExistence type="predicted"/>
<accession>A0AAN7ATE2</accession>
<feature type="domain" description="Heterokaryon incompatibility" evidence="1">
    <location>
        <begin position="59"/>
        <end position="239"/>
    </location>
</feature>
<dbReference type="PANTHER" id="PTHR24148">
    <property type="entry name" value="ANKYRIN REPEAT DOMAIN-CONTAINING PROTEIN 39 HOMOLOG-RELATED"/>
    <property type="match status" value="1"/>
</dbReference>
<evidence type="ECO:0000259" key="1">
    <source>
        <dbReference type="Pfam" id="PF06985"/>
    </source>
</evidence>
<evidence type="ECO:0000313" key="2">
    <source>
        <dbReference type="EMBL" id="KAK4196855.1"/>
    </source>
</evidence>
<sequence length="703" mass="78451">MAQYQYTPLTEPNTIRLLHLFPNADESAPLEASFEVISLPSSSCSPSCSTSPPPDIPAFEALSYVWGSSPPSSSPTPNCTIRIYNHDHHQPSGNARDLPIPTSNLTTALRRFRHTSTPRLLWADAICINQCDLSERNAQVQIMADIFRAATTTLGWLGDGSADEQEALRKLVEIADAAPRYGAQARGPGPWRPGRFIADELDLESLTGDPAEIVAIAVQSGAEEVLGREWFGRLWIVQEVVLARRAMLCLGEAEVDWEVVEAVALLLYRAATRAKTETASLANSAPKGQRKWFRKRFEEAKAVKMAVKNAVDISVERQEQDLFRKPEGVDTSLLTTRSVLGVNSIHIQAFSQLTQRGVGSYSSGAMSLDRPQRFMSLLWELRHRHCGDDRDRIYATRSLVPWDMPLNVPVDYSRSVIEVYTSFTREVLDVGISDILLDKELDEAPSWVCEFRLSKLKGHDACPWRHPFFESGPSSVAKLGLQGVRWPVTDPSPRRIEILSSILDDIADVSYFPPRGLESRNDQLLHLRICLAERFSIFRLARFPDLDSDSSPTFEQMAEFALVVGLDANKYRSAVFKLAHFVVEGRKWIDTMAALAGRSVRQLWTFDAALMGPVSKEADDDVFSLFSRMMMGSTFFRTASGNVGFGPAMVSVEDKVARFTLLSTPTCVLRQVVGSNDHWLIGICYMQGFVDEPPRVHQWVSLV</sequence>
<keyword evidence="3" id="KW-1185">Reference proteome</keyword>
<dbReference type="PANTHER" id="PTHR24148:SF64">
    <property type="entry name" value="HETEROKARYON INCOMPATIBILITY DOMAIN-CONTAINING PROTEIN"/>
    <property type="match status" value="1"/>
</dbReference>
<dbReference type="InterPro" id="IPR052895">
    <property type="entry name" value="HetReg/Transcr_Mod"/>
</dbReference>